<accession>A0A3P7G2V7</accession>
<dbReference type="InParanoid" id="A0A3P7G2V7"/>
<gene>
    <name evidence="1" type="ORF">WBA_LOCUS9039</name>
</gene>
<dbReference type="EMBL" id="UYWW01008332">
    <property type="protein sequence ID" value="VDM15695.1"/>
    <property type="molecule type" value="Genomic_DNA"/>
</dbReference>
<sequence>KSSEHKGANKYNVKGETSALATINSPKRGNTIISKRVPEETPMDGKTKDRCNNIRNIYIPTLKLRMEGLRKITACFKCLRTRHATGDCKKKETFVFPLERSTQYGTVSSQLQGTHANSGFQQRKTGFDGQSLILLSKKEFKRRSESYYYVNKEL</sequence>
<name>A0A3P7G2V7_WUCBA</name>
<protein>
    <recommendedName>
        <fullName evidence="3">Zinc knuckle family protein</fullName>
    </recommendedName>
</protein>
<evidence type="ECO:0008006" key="3">
    <source>
        <dbReference type="Google" id="ProtNLM"/>
    </source>
</evidence>
<proteinExistence type="predicted"/>
<keyword evidence="2" id="KW-1185">Reference proteome</keyword>
<organism evidence="1 2">
    <name type="scientific">Wuchereria bancrofti</name>
    <dbReference type="NCBI Taxonomy" id="6293"/>
    <lineage>
        <taxon>Eukaryota</taxon>
        <taxon>Metazoa</taxon>
        <taxon>Ecdysozoa</taxon>
        <taxon>Nematoda</taxon>
        <taxon>Chromadorea</taxon>
        <taxon>Rhabditida</taxon>
        <taxon>Spirurina</taxon>
        <taxon>Spiruromorpha</taxon>
        <taxon>Filarioidea</taxon>
        <taxon>Onchocercidae</taxon>
        <taxon>Wuchereria</taxon>
    </lineage>
</organism>
<evidence type="ECO:0000313" key="1">
    <source>
        <dbReference type="EMBL" id="VDM15695.1"/>
    </source>
</evidence>
<evidence type="ECO:0000313" key="2">
    <source>
        <dbReference type="Proteomes" id="UP000270924"/>
    </source>
</evidence>
<dbReference type="AlphaFoldDB" id="A0A3P7G2V7"/>
<dbReference type="Proteomes" id="UP000270924">
    <property type="component" value="Unassembled WGS sequence"/>
</dbReference>
<reference evidence="1 2" key="1">
    <citation type="submission" date="2018-11" db="EMBL/GenBank/DDBJ databases">
        <authorList>
            <consortium name="Pathogen Informatics"/>
        </authorList>
    </citation>
    <scope>NUCLEOTIDE SEQUENCE [LARGE SCALE GENOMIC DNA]</scope>
</reference>
<feature type="non-terminal residue" evidence="1">
    <location>
        <position position="1"/>
    </location>
</feature>